<proteinExistence type="predicted"/>
<evidence type="ECO:0000313" key="3">
    <source>
        <dbReference type="Proteomes" id="UP001317001"/>
    </source>
</evidence>
<dbReference type="RefSeq" id="WP_257499897.1">
    <property type="nucleotide sequence ID" value="NZ_CP102382.1"/>
</dbReference>
<evidence type="ECO:0000256" key="1">
    <source>
        <dbReference type="SAM" id="SignalP"/>
    </source>
</evidence>
<keyword evidence="3" id="KW-1185">Reference proteome</keyword>
<dbReference type="Proteomes" id="UP001317001">
    <property type="component" value="Chromosome"/>
</dbReference>
<reference evidence="2 3" key="1">
    <citation type="submission" date="2022-08" db="EMBL/GenBank/DDBJ databases">
        <title>Myroides zhujiangensis sp. nov., a novel bacterium isolated from sediment in the Pearl River Estuary.</title>
        <authorList>
            <person name="Cui L."/>
        </authorList>
    </citation>
    <scope>NUCLEOTIDE SEQUENCE [LARGE SCALE GENOMIC DNA]</scope>
    <source>
        <strain evidence="2 3">SCSIO 72103</strain>
    </source>
</reference>
<evidence type="ECO:0008006" key="4">
    <source>
        <dbReference type="Google" id="ProtNLM"/>
    </source>
</evidence>
<protein>
    <recommendedName>
        <fullName evidence="4">Lipocalin-like domain-containing protein</fullName>
    </recommendedName>
</protein>
<keyword evidence="1" id="KW-0732">Signal</keyword>
<dbReference type="EMBL" id="CP102382">
    <property type="protein sequence ID" value="UUV21978.1"/>
    <property type="molecule type" value="Genomic_DNA"/>
</dbReference>
<feature type="signal peptide" evidence="1">
    <location>
        <begin position="1"/>
        <end position="22"/>
    </location>
</feature>
<accession>A0ABY5NTX8</accession>
<name>A0ABY5NTX8_9FLAO</name>
<feature type="chain" id="PRO_5047429850" description="Lipocalin-like domain-containing protein" evidence="1">
    <location>
        <begin position="23"/>
        <end position="130"/>
    </location>
</feature>
<sequence>MTLKFTKITALLIVMTCISSCAHRMVGTWNVSKFETTTPGEQSITLNNVGTMEFKGNGDGEKKLNYSVLGIDRNDELPFKWEWNDDKYISIESEGSEFSKTWIIMENERKFQKWKSTDGTNTIQILELKK</sequence>
<gene>
    <name evidence="2" type="ORF">NPX36_02740</name>
</gene>
<evidence type="ECO:0000313" key="2">
    <source>
        <dbReference type="EMBL" id="UUV21978.1"/>
    </source>
</evidence>
<organism evidence="2 3">
    <name type="scientific">Paenimyroides aestuarii</name>
    <dbReference type="NCBI Taxonomy" id="2968490"/>
    <lineage>
        <taxon>Bacteria</taxon>
        <taxon>Pseudomonadati</taxon>
        <taxon>Bacteroidota</taxon>
        <taxon>Flavobacteriia</taxon>
        <taxon>Flavobacteriales</taxon>
        <taxon>Flavobacteriaceae</taxon>
        <taxon>Paenimyroides</taxon>
    </lineage>
</organism>